<gene>
    <name evidence="1" type="ORF">H5410_004822</name>
</gene>
<name>A0A9J6A5X1_SOLCO</name>
<evidence type="ECO:0000313" key="1">
    <source>
        <dbReference type="EMBL" id="KAG5619604.1"/>
    </source>
</evidence>
<dbReference type="EMBL" id="JACXVP010000002">
    <property type="protein sequence ID" value="KAG5619604.1"/>
    <property type="molecule type" value="Genomic_DNA"/>
</dbReference>
<feature type="non-terminal residue" evidence="1">
    <location>
        <position position="1"/>
    </location>
</feature>
<sequence>MKSTKRRIAESKTPILGCFWLARDRGRKTKTTKLIDGARESDWAKVETVLNVPTQCSRETELIW</sequence>
<keyword evidence="2" id="KW-1185">Reference proteome</keyword>
<evidence type="ECO:0000313" key="2">
    <source>
        <dbReference type="Proteomes" id="UP000824120"/>
    </source>
</evidence>
<organism evidence="1 2">
    <name type="scientific">Solanum commersonii</name>
    <name type="common">Commerson's wild potato</name>
    <name type="synonym">Commerson's nightshade</name>
    <dbReference type="NCBI Taxonomy" id="4109"/>
    <lineage>
        <taxon>Eukaryota</taxon>
        <taxon>Viridiplantae</taxon>
        <taxon>Streptophyta</taxon>
        <taxon>Embryophyta</taxon>
        <taxon>Tracheophyta</taxon>
        <taxon>Spermatophyta</taxon>
        <taxon>Magnoliopsida</taxon>
        <taxon>eudicotyledons</taxon>
        <taxon>Gunneridae</taxon>
        <taxon>Pentapetalae</taxon>
        <taxon>asterids</taxon>
        <taxon>lamiids</taxon>
        <taxon>Solanales</taxon>
        <taxon>Solanaceae</taxon>
        <taxon>Solanoideae</taxon>
        <taxon>Solaneae</taxon>
        <taxon>Solanum</taxon>
    </lineage>
</organism>
<dbReference type="Proteomes" id="UP000824120">
    <property type="component" value="Chromosome 2"/>
</dbReference>
<accession>A0A9J6A5X1</accession>
<comment type="caution">
    <text evidence="1">The sequence shown here is derived from an EMBL/GenBank/DDBJ whole genome shotgun (WGS) entry which is preliminary data.</text>
</comment>
<protein>
    <submittedName>
        <fullName evidence="1">Uncharacterized protein</fullName>
    </submittedName>
</protein>
<reference evidence="1 2" key="1">
    <citation type="submission" date="2020-09" db="EMBL/GenBank/DDBJ databases">
        <title>De no assembly of potato wild relative species, Solanum commersonii.</title>
        <authorList>
            <person name="Cho K."/>
        </authorList>
    </citation>
    <scope>NUCLEOTIDE SEQUENCE [LARGE SCALE GENOMIC DNA]</scope>
    <source>
        <strain evidence="1">LZ3.2</strain>
        <tissue evidence="1">Leaf</tissue>
    </source>
</reference>
<dbReference type="AlphaFoldDB" id="A0A9J6A5X1"/>
<proteinExistence type="predicted"/>